<feature type="compositionally biased region" description="Polar residues" evidence="1">
    <location>
        <begin position="49"/>
        <end position="86"/>
    </location>
</feature>
<feature type="compositionally biased region" description="Basic and acidic residues" evidence="1">
    <location>
        <begin position="238"/>
        <end position="247"/>
    </location>
</feature>
<feature type="compositionally biased region" description="Low complexity" evidence="1">
    <location>
        <begin position="39"/>
        <end position="48"/>
    </location>
</feature>
<comment type="caution">
    <text evidence="2">The sequence shown here is derived from an EMBL/GenBank/DDBJ whole genome shotgun (WGS) entry which is preliminary data.</text>
</comment>
<feature type="compositionally biased region" description="Polar residues" evidence="1">
    <location>
        <begin position="1"/>
        <end position="17"/>
    </location>
</feature>
<name>A0A9W7SIN8_9PEZI</name>
<sequence>MTQFTPAPMPVQQSQSFEFPGGSGNHQNVNFSVQSGNATFTYSSSSTSAHWNSDQGTSDAANLLGQGTQSAQRSPGQRPAAQTVQWTIEELPPSPEDSPALNPPEATANMGSFFSAPETTTHEQAHASPRPAADLPQRNTTASTPTRRVPSVKQAVPMITPLEGTNPSPQNARLHRAFERELNPGVPEEAEETIREPPGAQGSAVGRGGANAAVDGDEVGREEGEGQGQGFAMPRMNSRGEMRGSSR</sequence>
<keyword evidence="3" id="KW-1185">Reference proteome</keyword>
<evidence type="ECO:0000313" key="2">
    <source>
        <dbReference type="EMBL" id="KAH9810932.1"/>
    </source>
</evidence>
<accession>A0A9W7SIN8</accession>
<protein>
    <submittedName>
        <fullName evidence="2">Uncharacterized protein</fullName>
    </submittedName>
</protein>
<reference evidence="2 3" key="2">
    <citation type="journal article" date="2021" name="Curr. Genet.">
        <title>Genetic response to nitrogen starvation in the aggressive Eucalyptus foliar pathogen Teratosphaeria destructans.</title>
        <authorList>
            <person name="Havenga M."/>
            <person name="Wingfield B.D."/>
            <person name="Wingfield M.J."/>
            <person name="Dreyer L.L."/>
            <person name="Roets F."/>
            <person name="Aylward J."/>
        </authorList>
    </citation>
    <scope>NUCLEOTIDE SEQUENCE [LARGE SCALE GENOMIC DNA]</scope>
    <source>
        <strain evidence="2">CMW44962</strain>
    </source>
</reference>
<dbReference type="AlphaFoldDB" id="A0A9W7SIN8"/>
<reference evidence="2 3" key="1">
    <citation type="journal article" date="2018" name="IMA Fungus">
        <title>IMA Genome-F 10: Nine draft genome sequences of Claviceps purpurea s.lat., including C. arundinis, C. humidiphila, and C. cf. spartinae, pseudomolecules for the pitch canker pathogen Fusarium circinatum, draft genome of Davidsoniella eucalypti, Grosmannia galeiformis, Quambalaria eucalypti, and Teratosphaeria destructans.</title>
        <authorList>
            <person name="Wingfield B.D."/>
            <person name="Liu M."/>
            <person name="Nguyen H.D."/>
            <person name="Lane F.A."/>
            <person name="Morgan S.W."/>
            <person name="De Vos L."/>
            <person name="Wilken P.M."/>
            <person name="Duong T.A."/>
            <person name="Aylward J."/>
            <person name="Coetzee M.P."/>
            <person name="Dadej K."/>
            <person name="De Beer Z.W."/>
            <person name="Findlay W."/>
            <person name="Havenga M."/>
            <person name="Kolarik M."/>
            <person name="Menzies J.G."/>
            <person name="Naidoo K."/>
            <person name="Pochopski O."/>
            <person name="Shoukouhi P."/>
            <person name="Santana Q.C."/>
            <person name="Seifert K.A."/>
            <person name="Soal N."/>
            <person name="Steenkamp E.T."/>
            <person name="Tatham C.T."/>
            <person name="van der Nest M.A."/>
            <person name="Wingfield M.J."/>
        </authorList>
    </citation>
    <scope>NUCLEOTIDE SEQUENCE [LARGE SCALE GENOMIC DNA]</scope>
    <source>
        <strain evidence="2">CMW44962</strain>
    </source>
</reference>
<organism evidence="2 3">
    <name type="scientific">Teratosphaeria destructans</name>
    <dbReference type="NCBI Taxonomy" id="418781"/>
    <lineage>
        <taxon>Eukaryota</taxon>
        <taxon>Fungi</taxon>
        <taxon>Dikarya</taxon>
        <taxon>Ascomycota</taxon>
        <taxon>Pezizomycotina</taxon>
        <taxon>Dothideomycetes</taxon>
        <taxon>Dothideomycetidae</taxon>
        <taxon>Mycosphaerellales</taxon>
        <taxon>Teratosphaeriaceae</taxon>
        <taxon>Teratosphaeria</taxon>
    </lineage>
</organism>
<feature type="compositionally biased region" description="Polar residues" evidence="1">
    <location>
        <begin position="25"/>
        <end position="38"/>
    </location>
</feature>
<feature type="region of interest" description="Disordered" evidence="1">
    <location>
        <begin position="184"/>
        <end position="247"/>
    </location>
</feature>
<dbReference type="Proteomes" id="UP001138500">
    <property type="component" value="Unassembled WGS sequence"/>
</dbReference>
<feature type="region of interest" description="Disordered" evidence="1">
    <location>
        <begin position="1"/>
        <end position="170"/>
    </location>
</feature>
<dbReference type="EMBL" id="RIBY02002500">
    <property type="protein sequence ID" value="KAH9810932.1"/>
    <property type="molecule type" value="Genomic_DNA"/>
</dbReference>
<evidence type="ECO:0000256" key="1">
    <source>
        <dbReference type="SAM" id="MobiDB-lite"/>
    </source>
</evidence>
<evidence type="ECO:0000313" key="3">
    <source>
        <dbReference type="Proteomes" id="UP001138500"/>
    </source>
</evidence>
<gene>
    <name evidence="2" type="ORF">Tdes44962_MAKER05959</name>
</gene>
<feature type="compositionally biased region" description="Polar residues" evidence="1">
    <location>
        <begin position="137"/>
        <end position="146"/>
    </location>
</feature>
<proteinExistence type="predicted"/>